<gene>
    <name evidence="3 4" type="primary">LOC111017635</name>
</gene>
<keyword evidence="2" id="KW-1185">Reference proteome</keyword>
<dbReference type="InterPro" id="IPR014710">
    <property type="entry name" value="RmlC-like_jellyroll"/>
</dbReference>
<proteinExistence type="predicted"/>
<name>A0A6J1D711_MOMCH</name>
<dbReference type="InterPro" id="IPR050253">
    <property type="entry name" value="Seed_Storage-Functional"/>
</dbReference>
<dbReference type="SUPFAM" id="SSF51182">
    <property type="entry name" value="RmlC-like cupins"/>
    <property type="match status" value="1"/>
</dbReference>
<dbReference type="RefSeq" id="XP_022149142.1">
    <property type="nucleotide sequence ID" value="XM_022293450.1"/>
</dbReference>
<evidence type="ECO:0000313" key="2">
    <source>
        <dbReference type="Proteomes" id="UP000504603"/>
    </source>
</evidence>
<organism evidence="2 3">
    <name type="scientific">Momordica charantia</name>
    <name type="common">Bitter gourd</name>
    <name type="synonym">Balsam pear</name>
    <dbReference type="NCBI Taxonomy" id="3673"/>
    <lineage>
        <taxon>Eukaryota</taxon>
        <taxon>Viridiplantae</taxon>
        <taxon>Streptophyta</taxon>
        <taxon>Embryophyta</taxon>
        <taxon>Tracheophyta</taxon>
        <taxon>Spermatophyta</taxon>
        <taxon>Magnoliopsida</taxon>
        <taxon>eudicotyledons</taxon>
        <taxon>Gunneridae</taxon>
        <taxon>Pentapetalae</taxon>
        <taxon>rosids</taxon>
        <taxon>fabids</taxon>
        <taxon>Cucurbitales</taxon>
        <taxon>Cucurbitaceae</taxon>
        <taxon>Momordiceae</taxon>
        <taxon>Momordica</taxon>
    </lineage>
</organism>
<dbReference type="KEGG" id="mcha:111017635"/>
<evidence type="ECO:0000259" key="1">
    <source>
        <dbReference type="SMART" id="SM00835"/>
    </source>
</evidence>
<dbReference type="InterPro" id="IPR011051">
    <property type="entry name" value="RmlC_Cupin_sf"/>
</dbReference>
<dbReference type="Pfam" id="PF00190">
    <property type="entry name" value="Cupin_1"/>
    <property type="match status" value="1"/>
</dbReference>
<dbReference type="AlphaFoldDB" id="A0A6J1D711"/>
<dbReference type="PANTHER" id="PTHR31189:SF45">
    <property type="entry name" value="OS09G0552500 PROTEIN"/>
    <property type="match status" value="1"/>
</dbReference>
<dbReference type="PANTHER" id="PTHR31189">
    <property type="entry name" value="OS03G0336100 PROTEIN-RELATED"/>
    <property type="match status" value="1"/>
</dbReference>
<dbReference type="InterPro" id="IPR006045">
    <property type="entry name" value="Cupin_1"/>
</dbReference>
<dbReference type="GeneID" id="111017635"/>
<protein>
    <submittedName>
        <fullName evidence="3 4">Uncharacterized protein LOC111017635 isoform X1</fullName>
    </submittedName>
</protein>
<dbReference type="OrthoDB" id="735591at2759"/>
<dbReference type="RefSeq" id="XP_022149143.1">
    <property type="nucleotide sequence ID" value="XM_022293451.1"/>
</dbReference>
<dbReference type="SMART" id="SM00835">
    <property type="entry name" value="Cupin_1"/>
    <property type="match status" value="1"/>
</dbReference>
<evidence type="ECO:0000313" key="4">
    <source>
        <dbReference type="RefSeq" id="XP_022149143.1"/>
    </source>
</evidence>
<dbReference type="Proteomes" id="UP000504603">
    <property type="component" value="Unplaced"/>
</dbReference>
<dbReference type="Gene3D" id="2.60.120.10">
    <property type="entry name" value="Jelly Rolls"/>
    <property type="match status" value="1"/>
</dbReference>
<reference evidence="3 4" key="1">
    <citation type="submission" date="2025-04" db="UniProtKB">
        <authorList>
            <consortium name="RefSeq"/>
        </authorList>
    </citation>
    <scope>IDENTIFICATION</scope>
    <source>
        <strain evidence="3 4">OHB3-1</strain>
    </source>
</reference>
<sequence>MEFDLKAMNDQTFSESDGGAYYNWPSSQFPVLSKADVAAGRLVLRPRGFALPHYADSSKVGYVTQGNGVVGLVLPNESKEQILELNKGDAIPVPPEPSPGGSTAAKIPIWKSYSSARLQIPTSMANLPTSFSPELKESSQLSRRSSFPKPIILTILKKQTSSRVVNQGF</sequence>
<feature type="domain" description="Cupin type-1" evidence="1">
    <location>
        <begin position="3"/>
        <end position="148"/>
    </location>
</feature>
<accession>A0A6J1D711</accession>
<evidence type="ECO:0000313" key="3">
    <source>
        <dbReference type="RefSeq" id="XP_022149142.1"/>
    </source>
</evidence>